<dbReference type="EMBL" id="CP032485">
    <property type="protein sequence ID" value="QDH24664.1"/>
    <property type="molecule type" value="Genomic_DNA"/>
</dbReference>
<evidence type="ECO:0000256" key="4">
    <source>
        <dbReference type="ARBA" id="ARBA00023143"/>
    </source>
</evidence>
<dbReference type="KEGG" id="ntn:D5366_04845"/>
<dbReference type="InterPro" id="IPR010930">
    <property type="entry name" value="Flg_bb/hook_C_dom"/>
</dbReference>
<feature type="domain" description="Flagellar hook protein FlgE D2" evidence="8">
    <location>
        <begin position="186"/>
        <end position="291"/>
    </location>
</feature>
<comment type="subcellular location">
    <subcellularLocation>
        <location evidence="1 5">Bacterial flagellum basal body</location>
    </subcellularLocation>
</comment>
<dbReference type="Pfam" id="PF06429">
    <property type="entry name" value="Flg_bbr_C"/>
    <property type="match status" value="1"/>
</dbReference>
<keyword evidence="4 5" id="KW-0975">Bacterial flagellum</keyword>
<evidence type="ECO:0000256" key="3">
    <source>
        <dbReference type="ARBA" id="ARBA00019015"/>
    </source>
</evidence>
<dbReference type="InterPro" id="IPR020013">
    <property type="entry name" value="Flagellar_FlgE/F/G"/>
</dbReference>
<dbReference type="GO" id="GO:0009424">
    <property type="term" value="C:bacterial-type flagellum hook"/>
    <property type="evidence" value="ECO:0007669"/>
    <property type="project" value="TreeGrafter"/>
</dbReference>
<accession>A0A4Y6V5M7</accession>
<feature type="domain" description="Flagellar basal-body/hook protein C-terminal" evidence="7">
    <location>
        <begin position="372"/>
        <end position="414"/>
    </location>
</feature>
<dbReference type="AlphaFoldDB" id="A0A4Y6V5M7"/>
<dbReference type="Pfam" id="PF22692">
    <property type="entry name" value="LlgE_F_G_D1"/>
    <property type="match status" value="1"/>
</dbReference>
<dbReference type="Pfam" id="PF00460">
    <property type="entry name" value="Flg_bb_rod"/>
    <property type="match status" value="1"/>
</dbReference>
<dbReference type="NCBIfam" id="NF004242">
    <property type="entry name" value="PRK05682.2-1"/>
    <property type="match status" value="1"/>
</dbReference>
<dbReference type="OrthoDB" id="8372879at2"/>
<comment type="function">
    <text evidence="5">A flexible structure which links the flagellar filament to the drive apparatus in the basal body.</text>
</comment>
<protein>
    <recommendedName>
        <fullName evidence="3 5">Flagellar hook protein FlgE</fullName>
    </recommendedName>
</protein>
<dbReference type="SUPFAM" id="SSF117143">
    <property type="entry name" value="Flagellar hook protein flgE"/>
    <property type="match status" value="1"/>
</dbReference>
<evidence type="ECO:0000259" key="7">
    <source>
        <dbReference type="Pfam" id="PF06429"/>
    </source>
</evidence>
<dbReference type="PANTHER" id="PTHR30435">
    <property type="entry name" value="FLAGELLAR PROTEIN"/>
    <property type="match status" value="1"/>
</dbReference>
<dbReference type="Gene3D" id="2.60.98.20">
    <property type="entry name" value="Flagellar hook protein FlgE"/>
    <property type="match status" value="1"/>
</dbReference>
<name>A0A4Y6V5M7_9PROT</name>
<evidence type="ECO:0000259" key="8">
    <source>
        <dbReference type="Pfam" id="PF07559"/>
    </source>
</evidence>
<keyword evidence="10" id="KW-0966">Cell projection</keyword>
<feature type="domain" description="Flagellar hook protein FlgE/F/G-like D1" evidence="9">
    <location>
        <begin position="86"/>
        <end position="160"/>
    </location>
</feature>
<dbReference type="InterPro" id="IPR053967">
    <property type="entry name" value="LlgE_F_G-like_D1"/>
</dbReference>
<dbReference type="RefSeq" id="WP_141492506.1">
    <property type="nucleotide sequence ID" value="NZ_CP032485.1"/>
</dbReference>
<evidence type="ECO:0000313" key="10">
    <source>
        <dbReference type="EMBL" id="QDH24664.1"/>
    </source>
</evidence>
<evidence type="ECO:0000259" key="9">
    <source>
        <dbReference type="Pfam" id="PF22692"/>
    </source>
</evidence>
<dbReference type="NCBIfam" id="TIGR03506">
    <property type="entry name" value="FlgEFG_subfam"/>
    <property type="match status" value="1"/>
</dbReference>
<feature type="domain" description="Flagellar basal body rod protein N-terminal" evidence="6">
    <location>
        <begin position="7"/>
        <end position="37"/>
    </location>
</feature>
<evidence type="ECO:0000256" key="2">
    <source>
        <dbReference type="ARBA" id="ARBA00009677"/>
    </source>
</evidence>
<organism evidence="10 11">
    <name type="scientific">Neokomagataea tanensis</name>
    <dbReference type="NCBI Taxonomy" id="661191"/>
    <lineage>
        <taxon>Bacteria</taxon>
        <taxon>Pseudomonadati</taxon>
        <taxon>Pseudomonadota</taxon>
        <taxon>Alphaproteobacteria</taxon>
        <taxon>Acetobacterales</taxon>
        <taxon>Acetobacteraceae</taxon>
        <taxon>Neokomagataea</taxon>
    </lineage>
</organism>
<dbReference type="InterPro" id="IPR037058">
    <property type="entry name" value="Falgellar_hook_FlgE_sf"/>
</dbReference>
<evidence type="ECO:0000256" key="5">
    <source>
        <dbReference type="RuleBase" id="RU362116"/>
    </source>
</evidence>
<keyword evidence="10" id="KW-0969">Cilium</keyword>
<dbReference type="GO" id="GO:0005829">
    <property type="term" value="C:cytosol"/>
    <property type="evidence" value="ECO:0007669"/>
    <property type="project" value="TreeGrafter"/>
</dbReference>
<dbReference type="InterPro" id="IPR001444">
    <property type="entry name" value="Flag_bb_rod_N"/>
</dbReference>
<evidence type="ECO:0000256" key="1">
    <source>
        <dbReference type="ARBA" id="ARBA00004117"/>
    </source>
</evidence>
<dbReference type="GO" id="GO:0009425">
    <property type="term" value="C:bacterial-type flagellum basal body"/>
    <property type="evidence" value="ECO:0007669"/>
    <property type="project" value="UniProtKB-SubCell"/>
</dbReference>
<dbReference type="GO" id="GO:0071978">
    <property type="term" value="P:bacterial-type flagellum-dependent swarming motility"/>
    <property type="evidence" value="ECO:0007669"/>
    <property type="project" value="TreeGrafter"/>
</dbReference>
<sequence>MSLFNALNTAVSGLNAQSHAFSDLSNNIANSQTVGYKSTGTSFSDYVTAQTKASLQGSSDSVAAVTTQNTEYQGSVTTSSNPLGMAISGRGFFSVLAPSGGTTAQGTTSFNTQNFYTRNGDFSQNSDGYLVNTSGYYLQGYQVQNGGSLSTNISPIQVSSNLSFQPTKSTSLTVSGVVGSTATTGVMTSTTATAYDSQGAAHNVTLNWQQSASDPLTWTVSNGNDYSNQTSVVFNTDGSLKSVGGTVGTNGTSAVFNYAGAPQNLSVKLGTIGGTSGVSLGTSSSASSSLVTTSDSVTSGNYTGLSVQKDGSIMASFDNGLSQLVAKVPLATFADPDSLSVQNGQAYTATSGSGGASLNAVGTNGAGSLATSSLESSTTDLTGDLTKLVVAQQAYGANTKVVSTSNQMLQTTLAMIQ</sequence>
<evidence type="ECO:0000259" key="6">
    <source>
        <dbReference type="Pfam" id="PF00460"/>
    </source>
</evidence>
<dbReference type="InterPro" id="IPR037925">
    <property type="entry name" value="FlgE/F/G-like"/>
</dbReference>
<keyword evidence="11" id="KW-1185">Reference proteome</keyword>
<proteinExistence type="inferred from homology"/>
<reference evidence="10 11" key="1">
    <citation type="submission" date="2018-09" db="EMBL/GenBank/DDBJ databases">
        <title>The complete genome sequence of Neokomagataea tanensis NBRC 106556(T).</title>
        <authorList>
            <person name="Chua K.-O."/>
            <person name="See-Too W.-S."/>
            <person name="Hong K.-W."/>
            <person name="Yin W.-F."/>
            <person name="Chan K.-G."/>
        </authorList>
    </citation>
    <scope>NUCLEOTIDE SEQUENCE [LARGE SCALE GENOMIC DNA]</scope>
    <source>
        <strain evidence="11">AH13 \ NBRC 106556</strain>
    </source>
</reference>
<evidence type="ECO:0000313" key="11">
    <source>
        <dbReference type="Proteomes" id="UP000317214"/>
    </source>
</evidence>
<comment type="similarity">
    <text evidence="2 5">Belongs to the flagella basal body rod proteins family.</text>
</comment>
<keyword evidence="10" id="KW-0282">Flagellum</keyword>
<dbReference type="Proteomes" id="UP000317214">
    <property type="component" value="Chromosome"/>
</dbReference>
<dbReference type="InterPro" id="IPR011491">
    <property type="entry name" value="FlgE_D2"/>
</dbReference>
<gene>
    <name evidence="10" type="primary">flgE</name>
    <name evidence="10" type="ORF">D5366_04845</name>
</gene>
<dbReference type="PANTHER" id="PTHR30435:SF1">
    <property type="entry name" value="FLAGELLAR HOOK PROTEIN FLGE"/>
    <property type="match status" value="1"/>
</dbReference>
<dbReference type="Pfam" id="PF07559">
    <property type="entry name" value="FlgE_D2"/>
    <property type="match status" value="1"/>
</dbReference>